<accession>A0A0H2RNW4</accession>
<dbReference type="AlphaFoldDB" id="A0A0H2RNW4"/>
<reference evidence="2 3" key="1">
    <citation type="submission" date="2015-04" db="EMBL/GenBank/DDBJ databases">
        <title>Complete genome sequence of Schizopora paradoxa KUC8140, a cosmopolitan wood degrader in East Asia.</title>
        <authorList>
            <consortium name="DOE Joint Genome Institute"/>
            <person name="Min B."/>
            <person name="Park H."/>
            <person name="Jang Y."/>
            <person name="Kim J.-J."/>
            <person name="Kim K.H."/>
            <person name="Pangilinan J."/>
            <person name="Lipzen A."/>
            <person name="Riley R."/>
            <person name="Grigoriev I.V."/>
            <person name="Spatafora J.W."/>
            <person name="Choi I.-G."/>
        </authorList>
    </citation>
    <scope>NUCLEOTIDE SEQUENCE [LARGE SCALE GENOMIC DNA]</scope>
    <source>
        <strain evidence="2 3">KUC8140</strain>
    </source>
</reference>
<feature type="domain" description="DAGKc" evidence="1">
    <location>
        <begin position="9"/>
        <end position="150"/>
    </location>
</feature>
<dbReference type="FunCoup" id="A0A0H2RNW4">
    <property type="interactions" value="170"/>
</dbReference>
<dbReference type="EMBL" id="KQ085958">
    <property type="protein sequence ID" value="KLO13544.1"/>
    <property type="molecule type" value="Genomic_DNA"/>
</dbReference>
<dbReference type="GO" id="GO:0016020">
    <property type="term" value="C:membrane"/>
    <property type="evidence" value="ECO:0007669"/>
    <property type="project" value="TreeGrafter"/>
</dbReference>
<dbReference type="GO" id="GO:0016773">
    <property type="term" value="F:phosphotransferase activity, alcohol group as acceptor"/>
    <property type="evidence" value="ECO:0007669"/>
    <property type="project" value="UniProtKB-ARBA"/>
</dbReference>
<dbReference type="PANTHER" id="PTHR12358">
    <property type="entry name" value="SPHINGOSINE KINASE"/>
    <property type="match status" value="1"/>
</dbReference>
<dbReference type="PROSITE" id="PS50146">
    <property type="entry name" value="DAGK"/>
    <property type="match status" value="1"/>
</dbReference>
<organism evidence="2 3">
    <name type="scientific">Schizopora paradoxa</name>
    <dbReference type="NCBI Taxonomy" id="27342"/>
    <lineage>
        <taxon>Eukaryota</taxon>
        <taxon>Fungi</taxon>
        <taxon>Dikarya</taxon>
        <taxon>Basidiomycota</taxon>
        <taxon>Agaricomycotina</taxon>
        <taxon>Agaricomycetes</taxon>
        <taxon>Hymenochaetales</taxon>
        <taxon>Schizoporaceae</taxon>
        <taxon>Schizopora</taxon>
    </lineage>
</organism>
<evidence type="ECO:0000259" key="1">
    <source>
        <dbReference type="PROSITE" id="PS50146"/>
    </source>
</evidence>
<dbReference type="InParanoid" id="A0A0H2RNW4"/>
<dbReference type="Proteomes" id="UP000053477">
    <property type="component" value="Unassembled WGS sequence"/>
</dbReference>
<dbReference type="GO" id="GO:0046512">
    <property type="term" value="P:sphingosine biosynthetic process"/>
    <property type="evidence" value="ECO:0007669"/>
    <property type="project" value="TreeGrafter"/>
</dbReference>
<protein>
    <recommendedName>
        <fullName evidence="1">DAGKc domain-containing protein</fullName>
    </recommendedName>
</protein>
<dbReference type="GO" id="GO:0005737">
    <property type="term" value="C:cytoplasm"/>
    <property type="evidence" value="ECO:0007669"/>
    <property type="project" value="TreeGrafter"/>
</dbReference>
<dbReference type="PANTHER" id="PTHR12358:SF31">
    <property type="entry name" value="ACYLGLYCEROL KINASE, MITOCHONDRIAL"/>
    <property type="match status" value="1"/>
</dbReference>
<evidence type="ECO:0000313" key="3">
    <source>
        <dbReference type="Proteomes" id="UP000053477"/>
    </source>
</evidence>
<dbReference type="SUPFAM" id="SSF111331">
    <property type="entry name" value="NAD kinase/diacylglycerol kinase-like"/>
    <property type="match status" value="1"/>
</dbReference>
<keyword evidence="3" id="KW-1185">Reference proteome</keyword>
<dbReference type="SMART" id="SM00046">
    <property type="entry name" value="DAGKc"/>
    <property type="match status" value="1"/>
</dbReference>
<dbReference type="OrthoDB" id="3853857at2759"/>
<evidence type="ECO:0000313" key="2">
    <source>
        <dbReference type="EMBL" id="KLO13544.1"/>
    </source>
</evidence>
<dbReference type="InterPro" id="IPR001206">
    <property type="entry name" value="Diacylglycerol_kinase_cat_dom"/>
</dbReference>
<dbReference type="Gene3D" id="3.40.50.10330">
    <property type="entry name" value="Probable inorganic polyphosphate/atp-NAD kinase, domain 1"/>
    <property type="match status" value="1"/>
</dbReference>
<dbReference type="Gene3D" id="2.60.200.40">
    <property type="match status" value="1"/>
</dbReference>
<dbReference type="Pfam" id="PF00781">
    <property type="entry name" value="DAGK_cat"/>
    <property type="match status" value="1"/>
</dbReference>
<dbReference type="InterPro" id="IPR050187">
    <property type="entry name" value="Lipid_Phosphate_FormReg"/>
</dbReference>
<dbReference type="InterPro" id="IPR016064">
    <property type="entry name" value="NAD/diacylglycerol_kinase_sf"/>
</dbReference>
<name>A0A0H2RNW4_9AGAM</name>
<dbReference type="InterPro" id="IPR017438">
    <property type="entry name" value="ATP-NAD_kinase_N"/>
</dbReference>
<sequence>MSFAYKDVSPKRNLRVLVNPKGGPGKASEIFTSVVQPIFRAARSNCEVTYTERSKHAMDIAKTLPLDTYDAIVTLSGDGLIHEVFSGFAEHPESVKAFSTPICPVPTGSGNGTSLNLLGLKEGFDVGVATLNAIKGKPMRHDICAVILGERRILSFMTVALGLMADLDLGTEHLRWLGDGRFMYGFLRGLIRLKPCPVTLSIKVAESNKEKMARAAQDFNVNIKSSRNDYSAPANDGQASGEQSSADATDEWLTLDKPILYLFTGKSPYVARDLMQFPVARASDGFIDVVAQEVTSRGELLSSIDGGPKGAAYWKDFQHYFKATSYRITPNTPDHEKQNLAIDGERYPFGPFEVEIEQGLASFLSPYGAFVDEFNVPPPSQNKTNEAAGAKEPVLKPLKKLTCLESS</sequence>
<dbReference type="STRING" id="27342.A0A0H2RNW4"/>
<gene>
    <name evidence="2" type="ORF">SCHPADRAFT_874023</name>
</gene>
<dbReference type="GO" id="GO:0001727">
    <property type="term" value="F:lipid kinase activity"/>
    <property type="evidence" value="ECO:0007669"/>
    <property type="project" value="UniProtKB-ARBA"/>
</dbReference>
<proteinExistence type="predicted"/>